<evidence type="ECO:0000313" key="1">
    <source>
        <dbReference type="EMBL" id="JAD36221.1"/>
    </source>
</evidence>
<reference evidence="1" key="1">
    <citation type="submission" date="2014-09" db="EMBL/GenBank/DDBJ databases">
        <authorList>
            <person name="Magalhaes I.L.F."/>
            <person name="Oliveira U."/>
            <person name="Santos F.R."/>
            <person name="Vidigal T.H.D.A."/>
            <person name="Brescovit A.D."/>
            <person name="Santos A.J."/>
        </authorList>
    </citation>
    <scope>NUCLEOTIDE SEQUENCE</scope>
    <source>
        <tissue evidence="1">Shoot tissue taken approximately 20 cm above the soil surface</tissue>
    </source>
</reference>
<reference evidence="1" key="2">
    <citation type="journal article" date="2015" name="Data Brief">
        <title>Shoot transcriptome of the giant reed, Arundo donax.</title>
        <authorList>
            <person name="Barrero R.A."/>
            <person name="Guerrero F.D."/>
            <person name="Moolhuijzen P."/>
            <person name="Goolsby J.A."/>
            <person name="Tidwell J."/>
            <person name="Bellgard S.E."/>
            <person name="Bellgard M.I."/>
        </authorList>
    </citation>
    <scope>NUCLEOTIDE SEQUENCE</scope>
    <source>
        <tissue evidence="1">Shoot tissue taken approximately 20 cm above the soil surface</tissue>
    </source>
</reference>
<sequence>MLIELDHDPTKLFNWSTTKEVQLSSLAKSKKSCKTPIEVQ</sequence>
<accession>A0A0A8ZBN2</accession>
<dbReference type="EMBL" id="GBRH01261674">
    <property type="protein sequence ID" value="JAD36221.1"/>
    <property type="molecule type" value="Transcribed_RNA"/>
</dbReference>
<dbReference type="AlphaFoldDB" id="A0A0A8ZBN2"/>
<organism evidence="1">
    <name type="scientific">Arundo donax</name>
    <name type="common">Giant reed</name>
    <name type="synonym">Donax arundinaceus</name>
    <dbReference type="NCBI Taxonomy" id="35708"/>
    <lineage>
        <taxon>Eukaryota</taxon>
        <taxon>Viridiplantae</taxon>
        <taxon>Streptophyta</taxon>
        <taxon>Embryophyta</taxon>
        <taxon>Tracheophyta</taxon>
        <taxon>Spermatophyta</taxon>
        <taxon>Magnoliopsida</taxon>
        <taxon>Liliopsida</taxon>
        <taxon>Poales</taxon>
        <taxon>Poaceae</taxon>
        <taxon>PACMAD clade</taxon>
        <taxon>Arundinoideae</taxon>
        <taxon>Arundineae</taxon>
        <taxon>Arundo</taxon>
    </lineage>
</organism>
<proteinExistence type="predicted"/>
<protein>
    <submittedName>
        <fullName evidence="1">Uncharacterized protein</fullName>
    </submittedName>
</protein>
<name>A0A0A8ZBN2_ARUDO</name>